<gene>
    <name evidence="1" type="ORF">EAH80_14740</name>
</gene>
<dbReference type="AlphaFoldDB" id="A0A502E966"/>
<evidence type="ECO:0000313" key="2">
    <source>
        <dbReference type="Proteomes" id="UP000320095"/>
    </source>
</evidence>
<organism evidence="1 2">
    <name type="scientific">Mycolicibacterium hodleri</name>
    <dbReference type="NCBI Taxonomy" id="49897"/>
    <lineage>
        <taxon>Bacteria</taxon>
        <taxon>Bacillati</taxon>
        <taxon>Actinomycetota</taxon>
        <taxon>Actinomycetes</taxon>
        <taxon>Mycobacteriales</taxon>
        <taxon>Mycobacteriaceae</taxon>
        <taxon>Mycolicibacterium</taxon>
    </lineage>
</organism>
<keyword evidence="2" id="KW-1185">Reference proteome</keyword>
<evidence type="ECO:0008006" key="3">
    <source>
        <dbReference type="Google" id="ProtNLM"/>
    </source>
</evidence>
<evidence type="ECO:0000313" key="1">
    <source>
        <dbReference type="EMBL" id="TPG33539.1"/>
    </source>
</evidence>
<dbReference type="RefSeq" id="WP_140692093.1">
    <property type="nucleotide sequence ID" value="NZ_RCZG01000005.1"/>
</dbReference>
<protein>
    <recommendedName>
        <fullName evidence="3">DUF1772 domain-containing protein</fullName>
    </recommendedName>
</protein>
<proteinExistence type="predicted"/>
<comment type="caution">
    <text evidence="1">The sequence shown here is derived from an EMBL/GenBank/DDBJ whole genome shotgun (WGS) entry which is preliminary data.</text>
</comment>
<dbReference type="EMBL" id="RCZG01000005">
    <property type="protein sequence ID" value="TPG33539.1"/>
    <property type="molecule type" value="Genomic_DNA"/>
</dbReference>
<dbReference type="OrthoDB" id="4623405at2"/>
<sequence length="149" mass="16192">MSNPVVVLLAVLAFLACAQLGGGLYEYRVLDPVWPKRPAIVQPRNGGVSRRRFWIPAHAAFEVALITAVVTCWTDPQVRTALLVATAGHVAMRIWSFADFIPKAVAFEKADPATIDRDAAVRWSRRSLLRLPLDAVTCAATLTALVVAS</sequence>
<accession>A0A502E966</accession>
<dbReference type="Proteomes" id="UP000320095">
    <property type="component" value="Unassembled WGS sequence"/>
</dbReference>
<reference evidence="1 2" key="1">
    <citation type="journal article" date="2019" name="Environ. Microbiol.">
        <title>Species interactions and distinct microbial communities in high Arctic permafrost affected cryosols are associated with the CH4 and CO2 gas fluxes.</title>
        <authorList>
            <person name="Altshuler I."/>
            <person name="Hamel J."/>
            <person name="Turney S."/>
            <person name="Magnuson E."/>
            <person name="Levesque R."/>
            <person name="Greer C."/>
            <person name="Whyte L.G."/>
        </authorList>
    </citation>
    <scope>NUCLEOTIDE SEQUENCE [LARGE SCALE GENOMIC DNA]</scope>
    <source>
        <strain evidence="1 2">S5.20</strain>
    </source>
</reference>
<name>A0A502E966_9MYCO</name>